<proteinExistence type="predicted"/>
<protein>
    <recommendedName>
        <fullName evidence="2">M23ase beta-sheet core domain-containing protein</fullName>
    </recommendedName>
</protein>
<name>A0A814C227_ADIRI</name>
<dbReference type="InterPro" id="IPR016047">
    <property type="entry name" value="M23ase_b-sheet_dom"/>
</dbReference>
<dbReference type="SUPFAM" id="SSF51261">
    <property type="entry name" value="Duplicated hybrid motif"/>
    <property type="match status" value="1"/>
</dbReference>
<gene>
    <name evidence="3" type="ORF">XAT740_LOCUS9763</name>
</gene>
<evidence type="ECO:0000313" key="4">
    <source>
        <dbReference type="Proteomes" id="UP000663828"/>
    </source>
</evidence>
<dbReference type="InterPro" id="IPR011055">
    <property type="entry name" value="Dup_hybrid_motif"/>
</dbReference>
<dbReference type="CDD" id="cd12797">
    <property type="entry name" value="M23_peptidase"/>
    <property type="match status" value="1"/>
</dbReference>
<dbReference type="Gene3D" id="2.70.70.10">
    <property type="entry name" value="Glucose Permease (Domain IIA)"/>
    <property type="match status" value="1"/>
</dbReference>
<sequence>MALDAGTRLIAALTRNQQRFSPILGFPLTTQNARSLDISVSNKELQKYKRHEDYVRTLDHANFIWYDRSFSFVLLKNLLLFTHKHRLGGYGEERNIYAQSTSYSQTNRCIHLGVDITLKFNTPIYTPFLGRVHSFQNNNQPFDYGPTIILEHDLEENVHFYTLYGHLSTVSLENLTVGQTFEVGQLLAYIGDKSENGGWNPHLHFQIISDMGEMKGDYPGVASKIDAPTMLHNCPDPQFILGFPEKPIIY</sequence>
<evidence type="ECO:0000256" key="1">
    <source>
        <dbReference type="ARBA" id="ARBA00022729"/>
    </source>
</evidence>
<evidence type="ECO:0000313" key="3">
    <source>
        <dbReference type="EMBL" id="CAF0934424.1"/>
    </source>
</evidence>
<dbReference type="GO" id="GO:0004222">
    <property type="term" value="F:metalloendopeptidase activity"/>
    <property type="evidence" value="ECO:0007669"/>
    <property type="project" value="TreeGrafter"/>
</dbReference>
<keyword evidence="4" id="KW-1185">Reference proteome</keyword>
<dbReference type="AlphaFoldDB" id="A0A814C227"/>
<dbReference type="PANTHER" id="PTHR21666">
    <property type="entry name" value="PEPTIDASE-RELATED"/>
    <property type="match status" value="1"/>
</dbReference>
<dbReference type="Proteomes" id="UP000663828">
    <property type="component" value="Unassembled WGS sequence"/>
</dbReference>
<accession>A0A814C227</accession>
<comment type="caution">
    <text evidence="3">The sequence shown here is derived from an EMBL/GenBank/DDBJ whole genome shotgun (WGS) entry which is preliminary data.</text>
</comment>
<dbReference type="Pfam" id="PF01551">
    <property type="entry name" value="Peptidase_M23"/>
    <property type="match status" value="1"/>
</dbReference>
<evidence type="ECO:0000259" key="2">
    <source>
        <dbReference type="Pfam" id="PF01551"/>
    </source>
</evidence>
<feature type="domain" description="M23ase beta-sheet core" evidence="2">
    <location>
        <begin position="111"/>
        <end position="209"/>
    </location>
</feature>
<reference evidence="3" key="1">
    <citation type="submission" date="2021-02" db="EMBL/GenBank/DDBJ databases">
        <authorList>
            <person name="Nowell W R."/>
        </authorList>
    </citation>
    <scope>NUCLEOTIDE SEQUENCE</scope>
</reference>
<dbReference type="EMBL" id="CAJNOR010000507">
    <property type="protein sequence ID" value="CAF0934424.1"/>
    <property type="molecule type" value="Genomic_DNA"/>
</dbReference>
<dbReference type="PANTHER" id="PTHR21666:SF289">
    <property type="entry name" value="L-ALA--D-GLU ENDOPEPTIDASE"/>
    <property type="match status" value="1"/>
</dbReference>
<organism evidence="3 4">
    <name type="scientific">Adineta ricciae</name>
    <name type="common">Rotifer</name>
    <dbReference type="NCBI Taxonomy" id="249248"/>
    <lineage>
        <taxon>Eukaryota</taxon>
        <taxon>Metazoa</taxon>
        <taxon>Spiralia</taxon>
        <taxon>Gnathifera</taxon>
        <taxon>Rotifera</taxon>
        <taxon>Eurotatoria</taxon>
        <taxon>Bdelloidea</taxon>
        <taxon>Adinetida</taxon>
        <taxon>Adinetidae</taxon>
        <taxon>Adineta</taxon>
    </lineage>
</organism>
<dbReference type="InterPro" id="IPR050570">
    <property type="entry name" value="Cell_wall_metabolism_enzyme"/>
</dbReference>
<keyword evidence="1" id="KW-0732">Signal</keyword>